<keyword evidence="9" id="KW-0378">Hydrolase</keyword>
<comment type="function">
    <text evidence="15">Catalytic component of the signal peptidase complex (SPC) which catalyzes the cleavage of N-terminal signal sequences from nascent proteins as they are translocated into the lumen of the endoplasmic reticulum. Specifically cleaves N-terminal signal peptides that contain a hydrophobic alpha-helix (h-region) shorter than 18-20 amino acids.</text>
</comment>
<keyword evidence="11" id="KW-0735">Signal-anchor</keyword>
<evidence type="ECO:0000259" key="17">
    <source>
        <dbReference type="Pfam" id="PF00717"/>
    </source>
</evidence>
<evidence type="ECO:0000256" key="10">
    <source>
        <dbReference type="ARBA" id="ARBA00022824"/>
    </source>
</evidence>
<dbReference type="PANTHER" id="PTHR10806">
    <property type="entry name" value="SIGNAL PEPTIDASE COMPLEX CATALYTIC SUBUNIT SEC11"/>
    <property type="match status" value="1"/>
</dbReference>
<comment type="similarity">
    <text evidence="3">Belongs to the peptidase S26B family.</text>
</comment>
<dbReference type="InterPro" id="IPR019758">
    <property type="entry name" value="Pept_S26A_signal_pept_1_CS"/>
</dbReference>
<feature type="non-terminal residue" evidence="18">
    <location>
        <position position="1"/>
    </location>
</feature>
<comment type="catalytic activity">
    <reaction evidence="1">
        <text>Cleavage of hydrophobic, N-terminal signal or leader sequences from secreted and periplasmic proteins.</text>
        <dbReference type="EC" id="3.4.21.89"/>
    </reaction>
</comment>
<evidence type="ECO:0000256" key="12">
    <source>
        <dbReference type="ARBA" id="ARBA00022989"/>
    </source>
</evidence>
<evidence type="ECO:0000256" key="1">
    <source>
        <dbReference type="ARBA" id="ARBA00000677"/>
    </source>
</evidence>
<organism evidence="18 19">
    <name type="scientific">Cardiosporidium cionae</name>
    <dbReference type="NCBI Taxonomy" id="476202"/>
    <lineage>
        <taxon>Eukaryota</taxon>
        <taxon>Sar</taxon>
        <taxon>Alveolata</taxon>
        <taxon>Apicomplexa</taxon>
        <taxon>Aconoidasida</taxon>
        <taxon>Nephromycida</taxon>
        <taxon>Cardiosporidium</taxon>
    </lineage>
</organism>
<protein>
    <recommendedName>
        <fullName evidence="5">Signal peptidase complex catalytic subunit SEC11</fullName>
        <ecNumber evidence="4">3.4.21.89</ecNumber>
    </recommendedName>
    <alternativeName>
        <fullName evidence="14">Signal peptidase I</fullName>
    </alternativeName>
    <alternativeName>
        <fullName evidence="6">Signal peptidase complex catalytic subunit sec11</fullName>
    </alternativeName>
</protein>
<dbReference type="NCBIfam" id="TIGR02228">
    <property type="entry name" value="sigpep_I_arch"/>
    <property type="match status" value="1"/>
</dbReference>
<accession>A0ABQ7J968</accession>
<dbReference type="EC" id="3.4.21.89" evidence="4"/>
<dbReference type="InterPro" id="IPR015927">
    <property type="entry name" value="Peptidase_S24_S26A/B/C"/>
</dbReference>
<evidence type="ECO:0000313" key="19">
    <source>
        <dbReference type="Proteomes" id="UP000823046"/>
    </source>
</evidence>
<dbReference type="InterPro" id="IPR019756">
    <property type="entry name" value="Pept_S26A_signal_pept_1_Ser-AS"/>
</dbReference>
<comment type="subcellular location">
    <subcellularLocation>
        <location evidence="2">Endoplasmic reticulum membrane</location>
        <topology evidence="2">Single-pass type II membrane protein</topology>
    </subcellularLocation>
</comment>
<feature type="transmembrane region" description="Helical" evidence="16">
    <location>
        <begin position="15"/>
        <end position="35"/>
    </location>
</feature>
<evidence type="ECO:0000313" key="18">
    <source>
        <dbReference type="EMBL" id="KAF8820532.1"/>
    </source>
</evidence>
<dbReference type="SUPFAM" id="SSF51306">
    <property type="entry name" value="LexA/Signal peptidase"/>
    <property type="match status" value="1"/>
</dbReference>
<evidence type="ECO:0000256" key="9">
    <source>
        <dbReference type="ARBA" id="ARBA00022801"/>
    </source>
</evidence>
<dbReference type="InterPro" id="IPR001733">
    <property type="entry name" value="Peptidase_S26B"/>
</dbReference>
<keyword evidence="12 16" id="KW-1133">Transmembrane helix</keyword>
<reference evidence="18 19" key="1">
    <citation type="journal article" date="2020" name="bioRxiv">
        <title>Metabolic contributions of an alphaproteobacterial endosymbiont in the apicomplexan Cardiosporidium cionae.</title>
        <authorList>
            <person name="Hunter E.S."/>
            <person name="Paight C.J."/>
            <person name="Lane C.E."/>
        </authorList>
    </citation>
    <scope>NUCLEOTIDE SEQUENCE [LARGE SCALE GENOMIC DNA]</scope>
    <source>
        <strain evidence="18">ESH_2018</strain>
    </source>
</reference>
<sequence length="249" mass="27966">LFAFVYFINKEETHLFFFAFTVNIFYCFFILIVFFMPKSTVVPAVAAVAPLEEIIPAGKGSLLSRAKQCMLSPFQSIAIELQIVKSRPIEHLQRFVGIFYVLLSSFMVWKAIMVLANTPSPVVVVLSGSMEPAFQRGDILFLTHLSPPVAGDVIVFQLEGRNIPIVHRILSIHRNETGSFILTKGDNNHVDDRGLYPEGQDWLSDKEILGKASGFLPYVGMFTIWLNDYPLAKYSLLTGTITMMLMGYS</sequence>
<evidence type="ECO:0000256" key="7">
    <source>
        <dbReference type="ARBA" id="ARBA00022670"/>
    </source>
</evidence>
<evidence type="ECO:0000256" key="2">
    <source>
        <dbReference type="ARBA" id="ARBA00004648"/>
    </source>
</evidence>
<evidence type="ECO:0000256" key="16">
    <source>
        <dbReference type="SAM" id="Phobius"/>
    </source>
</evidence>
<gene>
    <name evidence="18" type="ORF">IE077_003082</name>
</gene>
<dbReference type="InterPro" id="IPR019533">
    <property type="entry name" value="Peptidase_S26"/>
</dbReference>
<name>A0ABQ7J968_9APIC</name>
<dbReference type="PROSITE" id="PS00761">
    <property type="entry name" value="SPASE_I_3"/>
    <property type="match status" value="1"/>
</dbReference>
<evidence type="ECO:0000256" key="5">
    <source>
        <dbReference type="ARBA" id="ARBA00019685"/>
    </source>
</evidence>
<keyword evidence="8 16" id="KW-0812">Transmembrane</keyword>
<keyword evidence="19" id="KW-1185">Reference proteome</keyword>
<dbReference type="Proteomes" id="UP000823046">
    <property type="component" value="Unassembled WGS sequence"/>
</dbReference>
<dbReference type="Pfam" id="PF00717">
    <property type="entry name" value="Peptidase_S24"/>
    <property type="match status" value="1"/>
</dbReference>
<dbReference type="PRINTS" id="PR00728">
    <property type="entry name" value="SIGNALPTASE"/>
</dbReference>
<comment type="caution">
    <text evidence="18">The sequence shown here is derived from an EMBL/GenBank/DDBJ whole genome shotgun (WGS) entry which is preliminary data.</text>
</comment>
<dbReference type="EMBL" id="JADAQX010000363">
    <property type="protein sequence ID" value="KAF8820532.1"/>
    <property type="molecule type" value="Genomic_DNA"/>
</dbReference>
<evidence type="ECO:0000256" key="11">
    <source>
        <dbReference type="ARBA" id="ARBA00022968"/>
    </source>
</evidence>
<keyword evidence="7" id="KW-0645">Protease</keyword>
<proteinExistence type="inferred from homology"/>
<evidence type="ECO:0000256" key="4">
    <source>
        <dbReference type="ARBA" id="ARBA00013208"/>
    </source>
</evidence>
<evidence type="ECO:0000256" key="14">
    <source>
        <dbReference type="ARBA" id="ARBA00033305"/>
    </source>
</evidence>
<dbReference type="PROSITE" id="PS00501">
    <property type="entry name" value="SPASE_I_1"/>
    <property type="match status" value="1"/>
</dbReference>
<evidence type="ECO:0000256" key="13">
    <source>
        <dbReference type="ARBA" id="ARBA00023136"/>
    </source>
</evidence>
<evidence type="ECO:0000256" key="8">
    <source>
        <dbReference type="ARBA" id="ARBA00022692"/>
    </source>
</evidence>
<dbReference type="InterPro" id="IPR036286">
    <property type="entry name" value="LexA/Signal_pep-like_sf"/>
</dbReference>
<feature type="transmembrane region" description="Helical" evidence="16">
    <location>
        <begin position="95"/>
        <end position="116"/>
    </location>
</feature>
<dbReference type="PANTHER" id="PTHR10806:SF6">
    <property type="entry name" value="SIGNAL PEPTIDASE COMPLEX CATALYTIC SUBUNIT SEC11"/>
    <property type="match status" value="1"/>
</dbReference>
<evidence type="ECO:0000256" key="15">
    <source>
        <dbReference type="ARBA" id="ARBA00045533"/>
    </source>
</evidence>
<evidence type="ECO:0000256" key="3">
    <source>
        <dbReference type="ARBA" id="ARBA00011035"/>
    </source>
</evidence>
<keyword evidence="13 16" id="KW-0472">Membrane</keyword>
<keyword evidence="10" id="KW-0256">Endoplasmic reticulum</keyword>
<feature type="domain" description="Peptidase S24/S26A/S26B/S26C" evidence="17">
    <location>
        <begin position="107"/>
        <end position="197"/>
    </location>
</feature>
<dbReference type="CDD" id="cd06530">
    <property type="entry name" value="S26_SPase_I"/>
    <property type="match status" value="1"/>
</dbReference>
<evidence type="ECO:0000256" key="6">
    <source>
        <dbReference type="ARBA" id="ARBA00021755"/>
    </source>
</evidence>